<comment type="subcellular location">
    <subcellularLocation>
        <location evidence="1">Mitochondrion</location>
    </subcellularLocation>
</comment>
<gene>
    <name evidence="6" type="ORF">C7M84_008405</name>
</gene>
<dbReference type="InterPro" id="IPR023335">
    <property type="entry name" value="ATP12_ortho_dom_sf"/>
</dbReference>
<dbReference type="STRING" id="6689.A0A423T9S0"/>
<evidence type="ECO:0008006" key="8">
    <source>
        <dbReference type="Google" id="ProtNLM"/>
    </source>
</evidence>
<dbReference type="Pfam" id="PF07542">
    <property type="entry name" value="ATP12"/>
    <property type="match status" value="1"/>
</dbReference>
<dbReference type="Gene3D" id="1.10.3580.10">
    <property type="entry name" value="ATP12 ATPase"/>
    <property type="match status" value="1"/>
</dbReference>
<dbReference type="SUPFAM" id="SSF160909">
    <property type="entry name" value="ATP12-like"/>
    <property type="match status" value="1"/>
</dbReference>
<comment type="similarity">
    <text evidence="2">Belongs to the ATP12 family.</text>
</comment>
<keyword evidence="3" id="KW-0809">Transit peptide</keyword>
<evidence type="ECO:0000256" key="5">
    <source>
        <dbReference type="ARBA" id="ARBA00023186"/>
    </source>
</evidence>
<dbReference type="InterPro" id="IPR011419">
    <property type="entry name" value="ATP12_ATP_synth-F1-assembly"/>
</dbReference>
<evidence type="ECO:0000256" key="2">
    <source>
        <dbReference type="ARBA" id="ARBA00008231"/>
    </source>
</evidence>
<dbReference type="EMBL" id="QCYY01002057">
    <property type="protein sequence ID" value="ROT73177.1"/>
    <property type="molecule type" value="Genomic_DNA"/>
</dbReference>
<keyword evidence="5" id="KW-0143">Chaperone</keyword>
<dbReference type="InterPro" id="IPR042272">
    <property type="entry name" value="ATP12_ATP_synth-F1-assembly_N"/>
</dbReference>
<dbReference type="Gene3D" id="3.30.2180.10">
    <property type="entry name" value="ATP12-like"/>
    <property type="match status" value="1"/>
</dbReference>
<dbReference type="AlphaFoldDB" id="A0A423T9S0"/>
<evidence type="ECO:0000256" key="1">
    <source>
        <dbReference type="ARBA" id="ARBA00004173"/>
    </source>
</evidence>
<comment type="caution">
    <text evidence="6">The sequence shown here is derived from an EMBL/GenBank/DDBJ whole genome shotgun (WGS) entry which is preliminary data.</text>
</comment>
<dbReference type="OrthoDB" id="5673at2759"/>
<dbReference type="Proteomes" id="UP000283509">
    <property type="component" value="Unassembled WGS sequence"/>
</dbReference>
<evidence type="ECO:0000256" key="3">
    <source>
        <dbReference type="ARBA" id="ARBA00022946"/>
    </source>
</evidence>
<accession>A0A423T9S0</accession>
<organism evidence="6 7">
    <name type="scientific">Penaeus vannamei</name>
    <name type="common">Whiteleg shrimp</name>
    <name type="synonym">Litopenaeus vannamei</name>
    <dbReference type="NCBI Taxonomy" id="6689"/>
    <lineage>
        <taxon>Eukaryota</taxon>
        <taxon>Metazoa</taxon>
        <taxon>Ecdysozoa</taxon>
        <taxon>Arthropoda</taxon>
        <taxon>Crustacea</taxon>
        <taxon>Multicrustacea</taxon>
        <taxon>Malacostraca</taxon>
        <taxon>Eumalacostraca</taxon>
        <taxon>Eucarida</taxon>
        <taxon>Decapoda</taxon>
        <taxon>Dendrobranchiata</taxon>
        <taxon>Penaeoidea</taxon>
        <taxon>Penaeidae</taxon>
        <taxon>Penaeus</taxon>
    </lineage>
</organism>
<reference evidence="6 7" key="2">
    <citation type="submission" date="2019-01" db="EMBL/GenBank/DDBJ databases">
        <title>The decoding of complex shrimp genome reveals the adaptation for benthos swimmer, frequently molting mechanism and breeding impact on genome.</title>
        <authorList>
            <person name="Sun Y."/>
            <person name="Gao Y."/>
            <person name="Yu Y."/>
        </authorList>
    </citation>
    <scope>NUCLEOTIDE SEQUENCE [LARGE SCALE GENOMIC DNA]</scope>
    <source>
        <tissue evidence="6">Muscle</tissue>
    </source>
</reference>
<protein>
    <recommendedName>
        <fullName evidence="8">ATP synthase mitochondrial F1 complex assembly factor 2</fullName>
    </recommendedName>
</protein>
<evidence type="ECO:0000313" key="6">
    <source>
        <dbReference type="EMBL" id="ROT73177.1"/>
    </source>
</evidence>
<dbReference type="GO" id="GO:0005739">
    <property type="term" value="C:mitochondrion"/>
    <property type="evidence" value="ECO:0007669"/>
    <property type="project" value="UniProtKB-SubCell"/>
</dbReference>
<evidence type="ECO:0000313" key="7">
    <source>
        <dbReference type="Proteomes" id="UP000283509"/>
    </source>
</evidence>
<dbReference type="GO" id="GO:0033615">
    <property type="term" value="P:mitochondrial proton-transporting ATP synthase complex assembly"/>
    <property type="evidence" value="ECO:0007669"/>
    <property type="project" value="TreeGrafter"/>
</dbReference>
<sequence length="259" mass="29571">MPQSPVHISQRFLPEARRRFYRSVTVAGTGNDYEVNLDHRKLKTPMGNVFQVPNHGLALAVAHEWASVKDKIQPSLMHLTSLSNTVLDNPARGTKWDFADKILEYLETDTVLFPGETTDDLVELQRREWDPVIEWFNKKFEIDLQPAVGICGADIPMQARESIRRYLLSYDIWAITGFLYGVEALKSVILTVAAAERKLTAEKAVALSRLELQYQTSRWGSVEWAHDLDQYDLEARFSAALLFILFNTSQTSVKQKTKQ</sequence>
<evidence type="ECO:0000256" key="4">
    <source>
        <dbReference type="ARBA" id="ARBA00023128"/>
    </source>
</evidence>
<keyword evidence="7" id="KW-1185">Reference proteome</keyword>
<keyword evidence="4" id="KW-0496">Mitochondrion</keyword>
<dbReference type="PANTHER" id="PTHR21013:SF10">
    <property type="entry name" value="ATP SYNTHASE MITOCHONDRIAL F1 COMPLEX ASSEMBLY FACTOR 2"/>
    <property type="match status" value="1"/>
</dbReference>
<name>A0A423T9S0_PENVA</name>
<dbReference type="PANTHER" id="PTHR21013">
    <property type="entry name" value="ATP SYNTHASE MITOCHONDRIAL F1 COMPLEX ASSEMBLY FACTOR 2/ATP12 PROTEIN, MITOCHONDRIAL PRECURSOR"/>
    <property type="match status" value="1"/>
</dbReference>
<proteinExistence type="inferred from homology"/>
<reference evidence="6 7" key="1">
    <citation type="submission" date="2018-04" db="EMBL/GenBank/DDBJ databases">
        <authorList>
            <person name="Zhang X."/>
            <person name="Yuan J."/>
            <person name="Li F."/>
            <person name="Xiang J."/>
        </authorList>
    </citation>
    <scope>NUCLEOTIDE SEQUENCE [LARGE SCALE GENOMIC DNA]</scope>
    <source>
        <tissue evidence="6">Muscle</tissue>
    </source>
</reference>